<keyword evidence="3 6" id="KW-0862">Zinc</keyword>
<dbReference type="InterPro" id="IPR035979">
    <property type="entry name" value="RBD_domain_sf"/>
</dbReference>
<accession>A0A7S4EAM1</accession>
<name>A0A7S4EAM1_9STRA</name>
<dbReference type="PROSITE" id="PS50102">
    <property type="entry name" value="RRM"/>
    <property type="match status" value="1"/>
</dbReference>
<dbReference type="GO" id="GO:0008270">
    <property type="term" value="F:zinc ion binding"/>
    <property type="evidence" value="ECO:0007669"/>
    <property type="project" value="UniProtKB-KW"/>
</dbReference>
<feature type="compositionally biased region" description="Basic and acidic residues" evidence="7">
    <location>
        <begin position="27"/>
        <end position="41"/>
    </location>
</feature>
<evidence type="ECO:0000256" key="3">
    <source>
        <dbReference type="ARBA" id="ARBA00022833"/>
    </source>
</evidence>
<organism evidence="10">
    <name type="scientific">Pelagomonas calceolata</name>
    <dbReference type="NCBI Taxonomy" id="35677"/>
    <lineage>
        <taxon>Eukaryota</taxon>
        <taxon>Sar</taxon>
        <taxon>Stramenopiles</taxon>
        <taxon>Ochrophyta</taxon>
        <taxon>Pelagophyceae</taxon>
        <taxon>Pelagomonadales</taxon>
        <taxon>Pelagomonadaceae</taxon>
        <taxon>Pelagomonas</taxon>
    </lineage>
</organism>
<keyword evidence="2 6" id="KW-0863">Zinc-finger</keyword>
<keyword evidence="12" id="KW-1185">Reference proteome</keyword>
<protein>
    <recommendedName>
        <fullName evidence="13">Cleavage and polyadenylation specificity factor subunit 4</fullName>
    </recommendedName>
</protein>
<dbReference type="SMART" id="SM00356">
    <property type="entry name" value="ZnF_C3H1"/>
    <property type="match status" value="3"/>
</dbReference>
<keyword evidence="4 5" id="KW-0694">RNA-binding</keyword>
<dbReference type="PROSITE" id="PS50103">
    <property type="entry name" value="ZF_C3H1"/>
    <property type="match status" value="3"/>
</dbReference>
<dbReference type="InterPro" id="IPR000571">
    <property type="entry name" value="Znf_CCCH"/>
</dbReference>
<feature type="domain" description="RRM" evidence="8">
    <location>
        <begin position="42"/>
        <end position="108"/>
    </location>
</feature>
<dbReference type="SMART" id="SM00360">
    <property type="entry name" value="RRM"/>
    <property type="match status" value="1"/>
</dbReference>
<evidence type="ECO:0000256" key="4">
    <source>
        <dbReference type="ARBA" id="ARBA00022884"/>
    </source>
</evidence>
<evidence type="ECO:0000259" key="9">
    <source>
        <dbReference type="PROSITE" id="PS50103"/>
    </source>
</evidence>
<dbReference type="SUPFAM" id="SSF54928">
    <property type="entry name" value="RNA-binding domain, RBD"/>
    <property type="match status" value="1"/>
</dbReference>
<evidence type="ECO:0000256" key="5">
    <source>
        <dbReference type="PROSITE-ProRule" id="PRU00176"/>
    </source>
</evidence>
<dbReference type="Gene3D" id="3.30.70.330">
    <property type="match status" value="1"/>
</dbReference>
<keyword evidence="1 6" id="KW-0479">Metal-binding</keyword>
<feature type="domain" description="C3H1-type" evidence="9">
    <location>
        <begin position="160"/>
        <end position="188"/>
    </location>
</feature>
<evidence type="ECO:0000313" key="11">
    <source>
        <dbReference type="EMBL" id="CAH0380271.1"/>
    </source>
</evidence>
<proteinExistence type="predicted"/>
<feature type="zinc finger region" description="C3H1-type" evidence="6">
    <location>
        <begin position="160"/>
        <end position="188"/>
    </location>
</feature>
<evidence type="ECO:0000313" key="10">
    <source>
        <dbReference type="EMBL" id="CAE0700847.1"/>
    </source>
</evidence>
<dbReference type="InterPro" id="IPR000504">
    <property type="entry name" value="RRM_dom"/>
</dbReference>
<evidence type="ECO:0000256" key="6">
    <source>
        <dbReference type="PROSITE-ProRule" id="PRU00723"/>
    </source>
</evidence>
<dbReference type="Gene3D" id="4.10.1000.10">
    <property type="entry name" value="Zinc finger, CCCH-type"/>
    <property type="match status" value="1"/>
</dbReference>
<dbReference type="InterPro" id="IPR036855">
    <property type="entry name" value="Znf_CCCH_sf"/>
</dbReference>
<reference evidence="10" key="1">
    <citation type="submission" date="2021-01" db="EMBL/GenBank/DDBJ databases">
        <authorList>
            <person name="Corre E."/>
            <person name="Pelletier E."/>
            <person name="Niang G."/>
            <person name="Scheremetjew M."/>
            <person name="Finn R."/>
            <person name="Kale V."/>
            <person name="Holt S."/>
            <person name="Cochrane G."/>
            <person name="Meng A."/>
            <person name="Brown T."/>
            <person name="Cohen L."/>
        </authorList>
    </citation>
    <scope>NUCLEOTIDE SEQUENCE</scope>
    <source>
        <strain evidence="10">CCMP1756</strain>
    </source>
</reference>
<dbReference type="SUPFAM" id="SSF90229">
    <property type="entry name" value="CCCH zinc finger"/>
    <property type="match status" value="3"/>
</dbReference>
<evidence type="ECO:0008006" key="13">
    <source>
        <dbReference type="Google" id="ProtNLM"/>
    </source>
</evidence>
<reference evidence="11" key="2">
    <citation type="submission" date="2021-11" db="EMBL/GenBank/DDBJ databases">
        <authorList>
            <consortium name="Genoscope - CEA"/>
            <person name="William W."/>
        </authorList>
    </citation>
    <scope>NUCLEOTIDE SEQUENCE</scope>
</reference>
<dbReference type="InterPro" id="IPR052462">
    <property type="entry name" value="SLIRP/GR-RBP-like"/>
</dbReference>
<evidence type="ECO:0000259" key="8">
    <source>
        <dbReference type="PROSITE" id="PS50102"/>
    </source>
</evidence>
<evidence type="ECO:0000313" key="12">
    <source>
        <dbReference type="Proteomes" id="UP000789595"/>
    </source>
</evidence>
<dbReference type="Proteomes" id="UP000789595">
    <property type="component" value="Unassembled WGS sequence"/>
</dbReference>
<feature type="zinc finger region" description="C3H1-type" evidence="6">
    <location>
        <begin position="124"/>
        <end position="151"/>
    </location>
</feature>
<gene>
    <name evidence="10" type="ORF">PCAL00307_LOCUS16283</name>
    <name evidence="11" type="ORF">PECAL_6P19130</name>
</gene>
<dbReference type="EMBL" id="CAKKNE010000006">
    <property type="protein sequence ID" value="CAH0380271.1"/>
    <property type="molecule type" value="Genomic_DNA"/>
</dbReference>
<feature type="zinc finger region" description="C3H1-type" evidence="6">
    <location>
        <begin position="196"/>
        <end position="222"/>
    </location>
</feature>
<sequence length="222" mass="24388">MVRSKAAQAKRKRLEADGSGAPPPRRPKTDKQPKEDDGLDPKRVYVSRLPKTWTDEVLAEKCGTLGTVARASVMLDAATNASRGFGFVVFDDESGKAAALEAKYIKGRLPDRSRYACKVSDVNRGSDDVCRLWLERRCPHGDSCKFSHPVGRGGPLVASQASVKKCLEFRKRGRCSRGDACPFAHVAKEKPAPPVANGPKRCFTWAKKGKCRKGDRCKYAHT</sequence>
<evidence type="ECO:0000256" key="1">
    <source>
        <dbReference type="ARBA" id="ARBA00022723"/>
    </source>
</evidence>
<dbReference type="PANTHER" id="PTHR48027">
    <property type="entry name" value="HETEROGENEOUS NUCLEAR RIBONUCLEOPROTEIN 87F-RELATED"/>
    <property type="match status" value="1"/>
</dbReference>
<feature type="domain" description="C3H1-type" evidence="9">
    <location>
        <begin position="196"/>
        <end position="222"/>
    </location>
</feature>
<dbReference type="Pfam" id="PF00076">
    <property type="entry name" value="RRM_1"/>
    <property type="match status" value="1"/>
</dbReference>
<feature type="region of interest" description="Disordered" evidence="7">
    <location>
        <begin position="1"/>
        <end position="41"/>
    </location>
</feature>
<dbReference type="AlphaFoldDB" id="A0A7S4EAM1"/>
<feature type="domain" description="C3H1-type" evidence="9">
    <location>
        <begin position="124"/>
        <end position="151"/>
    </location>
</feature>
<dbReference type="InterPro" id="IPR012677">
    <property type="entry name" value="Nucleotide-bd_a/b_plait_sf"/>
</dbReference>
<evidence type="ECO:0000256" key="2">
    <source>
        <dbReference type="ARBA" id="ARBA00022771"/>
    </source>
</evidence>
<dbReference type="Pfam" id="PF00642">
    <property type="entry name" value="zf-CCCH"/>
    <property type="match status" value="3"/>
</dbReference>
<dbReference type="OrthoDB" id="411372at2759"/>
<dbReference type="GO" id="GO:0003723">
    <property type="term" value="F:RNA binding"/>
    <property type="evidence" value="ECO:0007669"/>
    <property type="project" value="UniProtKB-UniRule"/>
</dbReference>
<dbReference type="EMBL" id="HBIW01018908">
    <property type="protein sequence ID" value="CAE0700847.1"/>
    <property type="molecule type" value="Transcribed_RNA"/>
</dbReference>
<evidence type="ECO:0000256" key="7">
    <source>
        <dbReference type="SAM" id="MobiDB-lite"/>
    </source>
</evidence>